<name>A0ACC0ZWI5_9ROSI</name>
<gene>
    <name evidence="1" type="ORF">Patl1_34178</name>
</gene>
<organism evidence="1 2">
    <name type="scientific">Pistacia atlantica</name>
    <dbReference type="NCBI Taxonomy" id="434234"/>
    <lineage>
        <taxon>Eukaryota</taxon>
        <taxon>Viridiplantae</taxon>
        <taxon>Streptophyta</taxon>
        <taxon>Embryophyta</taxon>
        <taxon>Tracheophyta</taxon>
        <taxon>Spermatophyta</taxon>
        <taxon>Magnoliopsida</taxon>
        <taxon>eudicotyledons</taxon>
        <taxon>Gunneridae</taxon>
        <taxon>Pentapetalae</taxon>
        <taxon>rosids</taxon>
        <taxon>malvids</taxon>
        <taxon>Sapindales</taxon>
        <taxon>Anacardiaceae</taxon>
        <taxon>Pistacia</taxon>
    </lineage>
</organism>
<proteinExistence type="predicted"/>
<evidence type="ECO:0000313" key="1">
    <source>
        <dbReference type="EMBL" id="KAJ0076318.1"/>
    </source>
</evidence>
<dbReference type="Proteomes" id="UP001164250">
    <property type="component" value="Chromosome 15"/>
</dbReference>
<keyword evidence="2" id="KW-1185">Reference proteome</keyword>
<comment type="caution">
    <text evidence="1">The sequence shown here is derived from an EMBL/GenBank/DDBJ whole genome shotgun (WGS) entry which is preliminary data.</text>
</comment>
<reference evidence="2" key="1">
    <citation type="journal article" date="2023" name="G3 (Bethesda)">
        <title>Genome assembly and association tests identify interacting loci associated with vigor, precocity, and sex in interspecific pistachio rootstocks.</title>
        <authorList>
            <person name="Palmer W."/>
            <person name="Jacygrad E."/>
            <person name="Sagayaradj S."/>
            <person name="Cavanaugh K."/>
            <person name="Han R."/>
            <person name="Bertier L."/>
            <person name="Beede B."/>
            <person name="Kafkas S."/>
            <person name="Golino D."/>
            <person name="Preece J."/>
            <person name="Michelmore R."/>
        </authorList>
    </citation>
    <scope>NUCLEOTIDE SEQUENCE [LARGE SCALE GENOMIC DNA]</scope>
</reference>
<sequence>MDDVGPFVTTKLDKENYFRDYSGKGNSYFYSREGFMSGEGFKGTEFIDSVGSNYRSIYVEAVEHFRTPTGNSWWQKPNAEINWWQKLIIGVVVALAVPLLFFLCYRIRRKYKAKEEKWWQSLGIVLVIPLLCYYSYLIGKKLQVKGNLEQI</sequence>
<evidence type="ECO:0000313" key="2">
    <source>
        <dbReference type="Proteomes" id="UP001164250"/>
    </source>
</evidence>
<dbReference type="EMBL" id="CM047910">
    <property type="protein sequence ID" value="KAJ0076318.1"/>
    <property type="molecule type" value="Genomic_DNA"/>
</dbReference>
<protein>
    <submittedName>
        <fullName evidence="1">Uncharacterized protein</fullName>
    </submittedName>
</protein>
<accession>A0ACC0ZWI5</accession>